<proteinExistence type="predicted"/>
<dbReference type="InterPro" id="IPR001296">
    <property type="entry name" value="Glyco_trans_1"/>
</dbReference>
<keyword evidence="3" id="KW-1185">Reference proteome</keyword>
<dbReference type="PANTHER" id="PTHR45947">
    <property type="entry name" value="SULFOQUINOVOSYL TRANSFERASE SQD2"/>
    <property type="match status" value="1"/>
</dbReference>
<dbReference type="Pfam" id="PF00534">
    <property type="entry name" value="Glycos_transf_1"/>
    <property type="match status" value="1"/>
</dbReference>
<feature type="domain" description="Glycosyl transferase family 1" evidence="1">
    <location>
        <begin position="210"/>
        <end position="362"/>
    </location>
</feature>
<accession>A0A2V3VVF4</accession>
<dbReference type="InterPro" id="IPR050194">
    <property type="entry name" value="Glycosyltransferase_grp1"/>
</dbReference>
<protein>
    <submittedName>
        <fullName evidence="2">Glycosyltransferase involved in cell wall biosynthesis</fullName>
    </submittedName>
</protein>
<comment type="caution">
    <text evidence="2">The sequence shown here is derived from an EMBL/GenBank/DDBJ whole genome shotgun (WGS) entry which is preliminary data.</text>
</comment>
<dbReference type="RefSeq" id="WP_110395911.1">
    <property type="nucleotide sequence ID" value="NZ_QJJQ01000009.1"/>
</dbReference>
<gene>
    <name evidence="2" type="ORF">DFR56_109116</name>
</gene>
<keyword evidence="2" id="KW-0808">Transferase</keyword>
<dbReference type="AlphaFoldDB" id="A0A2V3VVF4"/>
<dbReference type="SUPFAM" id="SSF53756">
    <property type="entry name" value="UDP-Glycosyltransferase/glycogen phosphorylase"/>
    <property type="match status" value="1"/>
</dbReference>
<dbReference type="EMBL" id="QJJQ01000009">
    <property type="protein sequence ID" value="PXW85953.1"/>
    <property type="molecule type" value="Genomic_DNA"/>
</dbReference>
<reference evidence="2 3" key="1">
    <citation type="submission" date="2018-05" db="EMBL/GenBank/DDBJ databases">
        <title>Genomic Encyclopedia of Type Strains, Phase IV (KMG-IV): sequencing the most valuable type-strain genomes for metagenomic binning, comparative biology and taxonomic classification.</title>
        <authorList>
            <person name="Goeker M."/>
        </authorList>
    </citation>
    <scope>NUCLEOTIDE SEQUENCE [LARGE SCALE GENOMIC DNA]</scope>
    <source>
        <strain evidence="2 3">DSM 28556</strain>
    </source>
</reference>
<dbReference type="Gene3D" id="3.40.50.2000">
    <property type="entry name" value="Glycogen Phosphorylase B"/>
    <property type="match status" value="2"/>
</dbReference>
<dbReference type="Proteomes" id="UP000247978">
    <property type="component" value="Unassembled WGS sequence"/>
</dbReference>
<evidence type="ECO:0000259" key="1">
    <source>
        <dbReference type="Pfam" id="PF00534"/>
    </source>
</evidence>
<dbReference type="OrthoDB" id="2052976at2"/>
<dbReference type="CDD" id="cd03794">
    <property type="entry name" value="GT4_WbuB-like"/>
    <property type="match status" value="1"/>
</dbReference>
<name>A0A2V3VVF4_9BACI</name>
<dbReference type="GO" id="GO:0016757">
    <property type="term" value="F:glycosyltransferase activity"/>
    <property type="evidence" value="ECO:0007669"/>
    <property type="project" value="InterPro"/>
</dbReference>
<evidence type="ECO:0000313" key="3">
    <source>
        <dbReference type="Proteomes" id="UP000247978"/>
    </source>
</evidence>
<dbReference type="PANTHER" id="PTHR45947:SF3">
    <property type="entry name" value="SULFOQUINOVOSYL TRANSFERASE SQD2"/>
    <property type="match status" value="1"/>
</dbReference>
<evidence type="ECO:0000313" key="2">
    <source>
        <dbReference type="EMBL" id="PXW85953.1"/>
    </source>
</evidence>
<sequence length="383" mass="44180">MRVCIIRNAEASSNAGLFRIIDALMDIEAKPLTLTRSRFSKSKSGKFIYKPFKYQEQSIPNYELQFKTDFGRGIRNIFQLVLFQFFTILWLLKNRKKFDVIHAFDLDSGIPALICSILTKKKIIYHIADFYIDSRQGIPSRFKKHVRKLEYFIIAKSDATIICTEERKEQIKGSHPKNLYVVHNSPVEQLQIDSINSYANKDKDNSSNLLTLGYVGGLSKNRFINETINFVKNNPQVTLKIAGFGRSEALVKEVAANYNNILYYGRVSYEDALKLYSQCDVMFAMYDPAIPNHKYSAPNKVYEAMMLGLPIIVAKGTGIDILVETEKIGFSIQYSEEEFNSTIKSLMEQKKLLEQIKHNSKEAFKNYSWAKMKKRVQEIYINL</sequence>
<organism evidence="2 3">
    <name type="scientific">Pseudogracilibacillus auburnensis</name>
    <dbReference type="NCBI Taxonomy" id="1494959"/>
    <lineage>
        <taxon>Bacteria</taxon>
        <taxon>Bacillati</taxon>
        <taxon>Bacillota</taxon>
        <taxon>Bacilli</taxon>
        <taxon>Bacillales</taxon>
        <taxon>Bacillaceae</taxon>
        <taxon>Pseudogracilibacillus</taxon>
    </lineage>
</organism>